<keyword evidence="4" id="KW-0238">DNA-binding</keyword>
<dbReference type="Proteomes" id="UP001500655">
    <property type="component" value="Unassembled WGS sequence"/>
</dbReference>
<evidence type="ECO:0000313" key="7">
    <source>
        <dbReference type="EMBL" id="GAA1747678.1"/>
    </source>
</evidence>
<evidence type="ECO:0000313" key="8">
    <source>
        <dbReference type="Proteomes" id="UP001500655"/>
    </source>
</evidence>
<evidence type="ECO:0000256" key="2">
    <source>
        <dbReference type="ARBA" id="ARBA00010961"/>
    </source>
</evidence>
<accession>A0ABN2K478</accession>
<dbReference type="InterPro" id="IPR001207">
    <property type="entry name" value="Transposase_mutator"/>
</dbReference>
<organism evidence="7 8">
    <name type="scientific">Luedemannella helvata</name>
    <dbReference type="NCBI Taxonomy" id="349315"/>
    <lineage>
        <taxon>Bacteria</taxon>
        <taxon>Bacillati</taxon>
        <taxon>Actinomycetota</taxon>
        <taxon>Actinomycetes</taxon>
        <taxon>Micromonosporales</taxon>
        <taxon>Micromonosporaceae</taxon>
        <taxon>Luedemannella</taxon>
    </lineage>
</organism>
<dbReference type="Pfam" id="PF00872">
    <property type="entry name" value="Transposase_mut"/>
    <property type="match status" value="1"/>
</dbReference>
<evidence type="ECO:0000256" key="3">
    <source>
        <dbReference type="ARBA" id="ARBA00022578"/>
    </source>
</evidence>
<comment type="function">
    <text evidence="1">Required for the transposition of the insertion element.</text>
</comment>
<gene>
    <name evidence="7" type="ORF">GCM10009681_18560</name>
</gene>
<keyword evidence="8" id="KW-1185">Reference proteome</keyword>
<evidence type="ECO:0000256" key="6">
    <source>
        <dbReference type="SAM" id="MobiDB-lite"/>
    </source>
</evidence>
<dbReference type="NCBIfam" id="NF033543">
    <property type="entry name" value="transpos_IS256"/>
    <property type="match status" value="1"/>
</dbReference>
<keyword evidence="5" id="KW-0233">DNA recombination</keyword>
<feature type="region of interest" description="Disordered" evidence="6">
    <location>
        <begin position="97"/>
        <end position="118"/>
    </location>
</feature>
<comment type="caution">
    <text evidence="7">The sequence shown here is derived from an EMBL/GenBank/DDBJ whole genome shotgun (WGS) entry which is preliminary data.</text>
</comment>
<protein>
    <submittedName>
        <fullName evidence="7">IS256 family transposase</fullName>
    </submittedName>
</protein>
<sequence>MVYPVQTQSPFVIEPDRVASPSLPLAGVEHPPATAEREKVSDTVRSLLDDQLLDQLVARMRSEGTRLTGPGGFLTEMLKAVLERGLAAELTDHLGYDKHDPAGNGSGNSRNGSTSKTLLTEVGPVPLDVPRDRAGTFTPQLVPKGERRLGGLSDIIISLYAGGMTVRDICHHLHRVYGSDLSPDTISTVTDAVLEEVKAWQTRPLDECYPVIFVDALMVKVRDGNAVRNKAAHLVVGVDTDGVKHVLGIWLQNSEGAKFWMQVFAELRNRGVRRVLIACCDGLEALPEAIETIWPYTIVQTCVVHLIRNSLKYASYTDRKKLATALRPLYTAVNADAAESALLELADSPLGRKYKAAIAVWERAWERFTPFLEFPPDLRKVIYTTNTIESLNFQLRKIIKNRGHFPTDDAVVKLLWLAICDIEDKRARAREADRGKPAGERTAPARLIEGSITTGWRSALAALDEFCQTRNLDPIH</sequence>
<dbReference type="PANTHER" id="PTHR33217:SF8">
    <property type="entry name" value="MUTATOR FAMILY TRANSPOSASE"/>
    <property type="match status" value="1"/>
</dbReference>
<dbReference type="EMBL" id="BAAALS010000007">
    <property type="protein sequence ID" value="GAA1747678.1"/>
    <property type="molecule type" value="Genomic_DNA"/>
</dbReference>
<reference evidence="7 8" key="1">
    <citation type="journal article" date="2019" name="Int. J. Syst. Evol. Microbiol.">
        <title>The Global Catalogue of Microorganisms (GCM) 10K type strain sequencing project: providing services to taxonomists for standard genome sequencing and annotation.</title>
        <authorList>
            <consortium name="The Broad Institute Genomics Platform"/>
            <consortium name="The Broad Institute Genome Sequencing Center for Infectious Disease"/>
            <person name="Wu L."/>
            <person name="Ma J."/>
        </authorList>
    </citation>
    <scope>NUCLEOTIDE SEQUENCE [LARGE SCALE GENOMIC DNA]</scope>
    <source>
        <strain evidence="7 8">JCM 13249</strain>
    </source>
</reference>
<evidence type="ECO:0000256" key="1">
    <source>
        <dbReference type="ARBA" id="ARBA00002190"/>
    </source>
</evidence>
<proteinExistence type="inferred from homology"/>
<keyword evidence="3" id="KW-0815">Transposition</keyword>
<evidence type="ECO:0000256" key="5">
    <source>
        <dbReference type="ARBA" id="ARBA00023172"/>
    </source>
</evidence>
<name>A0ABN2K478_9ACTN</name>
<evidence type="ECO:0000256" key="4">
    <source>
        <dbReference type="ARBA" id="ARBA00023125"/>
    </source>
</evidence>
<dbReference type="PANTHER" id="PTHR33217">
    <property type="entry name" value="TRANSPOSASE FOR INSERTION SEQUENCE ELEMENT IS1081"/>
    <property type="match status" value="1"/>
</dbReference>
<comment type="similarity">
    <text evidence="2">Belongs to the transposase mutator family.</text>
</comment>